<gene>
    <name evidence="1" type="ORF">SAMN06264849_11435</name>
</gene>
<dbReference type="Proteomes" id="UP000315636">
    <property type="component" value="Unassembled WGS sequence"/>
</dbReference>
<dbReference type="EMBL" id="FXTI01000014">
    <property type="protein sequence ID" value="SMO92153.1"/>
    <property type="molecule type" value="Genomic_DNA"/>
</dbReference>
<sequence length="78" mass="9121">MIDHPANAVHTRKPAVNQRVLVRNKFYLRRFYSLYFVRRNTHPQVNVILYAASRLSAEKPSDLFTYHADFVFACALPP</sequence>
<name>A0A521F7L2_9BACL</name>
<accession>A0A521F7L2</accession>
<organism evidence="1 2">
    <name type="scientific">Melghirimyces algeriensis</name>
    <dbReference type="NCBI Taxonomy" id="910412"/>
    <lineage>
        <taxon>Bacteria</taxon>
        <taxon>Bacillati</taxon>
        <taxon>Bacillota</taxon>
        <taxon>Bacilli</taxon>
        <taxon>Bacillales</taxon>
        <taxon>Thermoactinomycetaceae</taxon>
        <taxon>Melghirimyces</taxon>
    </lineage>
</organism>
<proteinExistence type="predicted"/>
<evidence type="ECO:0000313" key="1">
    <source>
        <dbReference type="EMBL" id="SMO92153.1"/>
    </source>
</evidence>
<evidence type="ECO:0000313" key="2">
    <source>
        <dbReference type="Proteomes" id="UP000315636"/>
    </source>
</evidence>
<dbReference type="AlphaFoldDB" id="A0A521F7L2"/>
<protein>
    <submittedName>
        <fullName evidence="1">Uncharacterized protein</fullName>
    </submittedName>
</protein>
<reference evidence="1 2" key="1">
    <citation type="submission" date="2017-05" db="EMBL/GenBank/DDBJ databases">
        <authorList>
            <person name="Varghese N."/>
            <person name="Submissions S."/>
        </authorList>
    </citation>
    <scope>NUCLEOTIDE SEQUENCE [LARGE SCALE GENOMIC DNA]</scope>
    <source>
        <strain evidence="1 2">DSM 45474</strain>
    </source>
</reference>
<keyword evidence="2" id="KW-1185">Reference proteome</keyword>